<organism evidence="1 2">
    <name type="scientific">Elysia crispata</name>
    <name type="common">lettuce slug</name>
    <dbReference type="NCBI Taxonomy" id="231223"/>
    <lineage>
        <taxon>Eukaryota</taxon>
        <taxon>Metazoa</taxon>
        <taxon>Spiralia</taxon>
        <taxon>Lophotrochozoa</taxon>
        <taxon>Mollusca</taxon>
        <taxon>Gastropoda</taxon>
        <taxon>Heterobranchia</taxon>
        <taxon>Euthyneura</taxon>
        <taxon>Panpulmonata</taxon>
        <taxon>Sacoglossa</taxon>
        <taxon>Placobranchoidea</taxon>
        <taxon>Plakobranchidae</taxon>
        <taxon>Elysia</taxon>
    </lineage>
</organism>
<sequence>MVPTLNRRLWVRGLGRTLPGLSESPHYLHTTLQCRALTRAPEWALGANTNKDNLKGFPIERVRDDGRQIRTEKTFITEDGESMDCLPTAGTLARGLEAGGRAVYSQDI</sequence>
<protein>
    <submittedName>
        <fullName evidence="1">Uncharacterized protein</fullName>
    </submittedName>
</protein>
<evidence type="ECO:0000313" key="1">
    <source>
        <dbReference type="EMBL" id="KAK3792444.1"/>
    </source>
</evidence>
<accession>A0AAE1AR48</accession>
<name>A0AAE1AR48_9GAST</name>
<comment type="caution">
    <text evidence="1">The sequence shown here is derived from an EMBL/GenBank/DDBJ whole genome shotgun (WGS) entry which is preliminary data.</text>
</comment>
<gene>
    <name evidence="1" type="ORF">RRG08_061647</name>
</gene>
<dbReference type="AlphaFoldDB" id="A0AAE1AR48"/>
<proteinExistence type="predicted"/>
<reference evidence="1" key="1">
    <citation type="journal article" date="2023" name="G3 (Bethesda)">
        <title>A reference genome for the long-term kleptoplast-retaining sea slug Elysia crispata morphotype clarki.</title>
        <authorList>
            <person name="Eastman K.E."/>
            <person name="Pendleton A.L."/>
            <person name="Shaikh M.A."/>
            <person name="Suttiyut T."/>
            <person name="Ogas R."/>
            <person name="Tomko P."/>
            <person name="Gavelis G."/>
            <person name="Widhalm J.R."/>
            <person name="Wisecaver J.H."/>
        </authorList>
    </citation>
    <scope>NUCLEOTIDE SEQUENCE</scope>
    <source>
        <strain evidence="1">ECLA1</strain>
    </source>
</reference>
<dbReference type="EMBL" id="JAWDGP010001376">
    <property type="protein sequence ID" value="KAK3792444.1"/>
    <property type="molecule type" value="Genomic_DNA"/>
</dbReference>
<dbReference type="Proteomes" id="UP001283361">
    <property type="component" value="Unassembled WGS sequence"/>
</dbReference>
<keyword evidence="2" id="KW-1185">Reference proteome</keyword>
<evidence type="ECO:0000313" key="2">
    <source>
        <dbReference type="Proteomes" id="UP001283361"/>
    </source>
</evidence>